<feature type="binding site" evidence="14">
    <location>
        <position position="203"/>
    </location>
    <ligand>
        <name>[4Fe-4S] cluster</name>
        <dbReference type="ChEBI" id="CHEBI:49883"/>
    </ligand>
</feature>
<dbReference type="InterPro" id="IPR014729">
    <property type="entry name" value="Rossmann-like_a/b/a_fold"/>
</dbReference>
<feature type="active site" description="Nucleophile; cysteine thiosulfonate intermediate" evidence="14">
    <location>
        <position position="231"/>
    </location>
</feature>
<dbReference type="GO" id="GO:0070814">
    <property type="term" value="P:hydrogen sulfide biosynthetic process"/>
    <property type="evidence" value="ECO:0007669"/>
    <property type="project" value="UniProtKB-UniRule"/>
</dbReference>
<organism evidence="16 17">
    <name type="scientific">Pararhizobium mangrovi</name>
    <dbReference type="NCBI Taxonomy" id="2590452"/>
    <lineage>
        <taxon>Bacteria</taxon>
        <taxon>Pseudomonadati</taxon>
        <taxon>Pseudomonadota</taxon>
        <taxon>Alphaproteobacteria</taxon>
        <taxon>Hyphomicrobiales</taxon>
        <taxon>Rhizobiaceae</taxon>
        <taxon>Rhizobium/Agrobacterium group</taxon>
        <taxon>Pararhizobium</taxon>
    </lineage>
</organism>
<name>A0A506U3G2_9HYPH</name>
<dbReference type="SUPFAM" id="SSF52402">
    <property type="entry name" value="Adenine nucleotide alpha hydrolases-like"/>
    <property type="match status" value="1"/>
</dbReference>
<evidence type="ECO:0000256" key="3">
    <source>
        <dbReference type="ARBA" id="ARBA00022723"/>
    </source>
</evidence>
<dbReference type="Proteomes" id="UP000320314">
    <property type="component" value="Unassembled WGS sequence"/>
</dbReference>
<evidence type="ECO:0000256" key="7">
    <source>
        <dbReference type="ARBA" id="ARBA00024298"/>
    </source>
</evidence>
<dbReference type="EMBL" id="VHLH01000020">
    <property type="protein sequence ID" value="TPW27574.1"/>
    <property type="molecule type" value="Genomic_DNA"/>
</dbReference>
<dbReference type="PIRSF" id="PIRSF000857">
    <property type="entry name" value="PAPS_reductase"/>
    <property type="match status" value="1"/>
</dbReference>
<feature type="binding site" evidence="14">
    <location>
        <position position="121"/>
    </location>
    <ligand>
        <name>[4Fe-4S] cluster</name>
        <dbReference type="ChEBI" id="CHEBI:49883"/>
    </ligand>
</feature>
<dbReference type="GO" id="GO:0005737">
    <property type="term" value="C:cytoplasm"/>
    <property type="evidence" value="ECO:0007669"/>
    <property type="project" value="UniProtKB-SubCell"/>
</dbReference>
<evidence type="ECO:0000259" key="15">
    <source>
        <dbReference type="Pfam" id="PF01507"/>
    </source>
</evidence>
<evidence type="ECO:0000256" key="4">
    <source>
        <dbReference type="ARBA" id="ARBA00023002"/>
    </source>
</evidence>
<reference evidence="16 17" key="1">
    <citation type="submission" date="2019-06" db="EMBL/GenBank/DDBJ databases">
        <authorList>
            <person name="Li M."/>
        </authorList>
    </citation>
    <scope>NUCLEOTIDE SEQUENCE [LARGE SCALE GENOMIC DNA]</scope>
    <source>
        <strain evidence="16 17">BGMRC6574</strain>
    </source>
</reference>
<feature type="domain" description="Phosphoadenosine phosphosulphate reductase" evidence="15">
    <location>
        <begin position="35"/>
        <end position="209"/>
    </location>
</feature>
<keyword evidence="17" id="KW-1185">Reference proteome</keyword>
<dbReference type="GO" id="GO:0043866">
    <property type="term" value="F:adenylyl-sulfate reductase (thioredoxin) activity"/>
    <property type="evidence" value="ECO:0007669"/>
    <property type="project" value="UniProtKB-EC"/>
</dbReference>
<keyword evidence="3 14" id="KW-0479">Metal-binding</keyword>
<gene>
    <name evidence="14" type="primary">cysH</name>
    <name evidence="16" type="ORF">FJU11_11330</name>
</gene>
<evidence type="ECO:0000313" key="16">
    <source>
        <dbReference type="EMBL" id="TPW27574.1"/>
    </source>
</evidence>
<feature type="binding site" evidence="14">
    <location>
        <position position="206"/>
    </location>
    <ligand>
        <name>[4Fe-4S] cluster</name>
        <dbReference type="ChEBI" id="CHEBI:49883"/>
    </ligand>
</feature>
<evidence type="ECO:0000256" key="2">
    <source>
        <dbReference type="ARBA" id="ARBA00022490"/>
    </source>
</evidence>
<protein>
    <recommendedName>
        <fullName evidence="10 14">Adenosine 5'-phosphosulfate reductase</fullName>
        <shortName evidence="14">APS reductase</shortName>
        <ecNumber evidence="9 14">1.8.4.10</ecNumber>
    </recommendedName>
    <alternativeName>
        <fullName evidence="12 14">5'-adenylylsulfate reductase</fullName>
    </alternativeName>
    <alternativeName>
        <fullName evidence="11 14">Thioredoxin-dependent 5'-adenylylsulfate reductase</fullName>
    </alternativeName>
</protein>
<dbReference type="OrthoDB" id="9794018at2"/>
<keyword evidence="6 14" id="KW-0411">Iron-sulfur</keyword>
<dbReference type="PANTHER" id="PTHR46482:SF9">
    <property type="entry name" value="5'-ADENYLYLSULFATE REDUCTASE 1, CHLOROPLASTIC"/>
    <property type="match status" value="1"/>
</dbReference>
<evidence type="ECO:0000256" key="11">
    <source>
        <dbReference type="ARBA" id="ARBA00030894"/>
    </source>
</evidence>
<evidence type="ECO:0000313" key="17">
    <source>
        <dbReference type="Proteomes" id="UP000320314"/>
    </source>
</evidence>
<evidence type="ECO:0000256" key="13">
    <source>
        <dbReference type="ARBA" id="ARBA00048441"/>
    </source>
</evidence>
<comment type="pathway">
    <text evidence="8 14">Sulfur metabolism; hydrogen sulfide biosynthesis; sulfite from sulfate.</text>
</comment>
<evidence type="ECO:0000256" key="1">
    <source>
        <dbReference type="ARBA" id="ARBA00009732"/>
    </source>
</evidence>
<sequence length="245" mass="26687">MTPVNADTAFELGRTLPALTLDARLVRIAAIAHRAVMTTSLGVEDQVLTAAIAGAARGIHLATLDTGRLFPETEALLAETRVRYGLDIVAYRPRAEDVEDFTARYGVDGFYGSREARHACCHARKLVPLARALKGADVWVTGLRRDQSGARASTPFAEWDGERGLLKVNPLADWSGEDVRAYVAAHDVPVNPLHARGYPSIGCEPCTRAVKPGESERAGRWWWERDDTRECGLHVAAKVPAYASS</sequence>
<evidence type="ECO:0000256" key="8">
    <source>
        <dbReference type="ARBA" id="ARBA00024327"/>
    </source>
</evidence>
<comment type="caution">
    <text evidence="16">The sequence shown here is derived from an EMBL/GenBank/DDBJ whole genome shotgun (WGS) entry which is preliminary data.</text>
</comment>
<dbReference type="GO" id="GO:0046872">
    <property type="term" value="F:metal ion binding"/>
    <property type="evidence" value="ECO:0007669"/>
    <property type="project" value="UniProtKB-KW"/>
</dbReference>
<dbReference type="InterPro" id="IPR002500">
    <property type="entry name" value="PAPS_reduct_dom"/>
</dbReference>
<comment type="catalytic activity">
    <reaction evidence="13 14">
        <text>[thioredoxin]-disulfide + sulfite + AMP + 2 H(+) = adenosine 5'-phosphosulfate + [thioredoxin]-dithiol</text>
        <dbReference type="Rhea" id="RHEA:21976"/>
        <dbReference type="Rhea" id="RHEA-COMP:10698"/>
        <dbReference type="Rhea" id="RHEA-COMP:10700"/>
        <dbReference type="ChEBI" id="CHEBI:15378"/>
        <dbReference type="ChEBI" id="CHEBI:17359"/>
        <dbReference type="ChEBI" id="CHEBI:29950"/>
        <dbReference type="ChEBI" id="CHEBI:50058"/>
        <dbReference type="ChEBI" id="CHEBI:58243"/>
        <dbReference type="ChEBI" id="CHEBI:456215"/>
        <dbReference type="EC" id="1.8.4.10"/>
    </reaction>
</comment>
<evidence type="ECO:0000256" key="9">
    <source>
        <dbReference type="ARBA" id="ARBA00024386"/>
    </source>
</evidence>
<dbReference type="GO" id="GO:0019344">
    <property type="term" value="P:cysteine biosynthetic process"/>
    <property type="evidence" value="ECO:0007669"/>
    <property type="project" value="InterPro"/>
</dbReference>
<dbReference type="HAMAP" id="MF_00063">
    <property type="entry name" value="CysH"/>
    <property type="match status" value="1"/>
</dbReference>
<dbReference type="CDD" id="cd23945">
    <property type="entry name" value="PAPS_reductase"/>
    <property type="match status" value="1"/>
</dbReference>
<dbReference type="NCBIfam" id="NF002537">
    <property type="entry name" value="PRK02090.1"/>
    <property type="match status" value="1"/>
</dbReference>
<dbReference type="NCBIfam" id="TIGR02055">
    <property type="entry name" value="APS_reductase"/>
    <property type="match status" value="1"/>
</dbReference>
<dbReference type="EC" id="1.8.4.10" evidence="9 14"/>
<proteinExistence type="inferred from homology"/>
<comment type="function">
    <text evidence="7 14">Catalyzes the formation of sulfite from adenosine 5'-phosphosulfate (APS) using thioredoxin as an electron donor.</text>
</comment>
<keyword evidence="5 14" id="KW-0408">Iron</keyword>
<dbReference type="GO" id="GO:0051539">
    <property type="term" value="F:4 iron, 4 sulfur cluster binding"/>
    <property type="evidence" value="ECO:0007669"/>
    <property type="project" value="UniProtKB-UniRule"/>
</dbReference>
<evidence type="ECO:0000256" key="14">
    <source>
        <dbReference type="HAMAP-Rule" id="MF_00063"/>
    </source>
</evidence>
<comment type="cofactor">
    <cofactor evidence="14">
        <name>[4Fe-4S] cluster</name>
        <dbReference type="ChEBI" id="CHEBI:49883"/>
    </cofactor>
    <text evidence="14">Binds 1 [4Fe-4S] cluster per subunit.</text>
</comment>
<dbReference type="Pfam" id="PF01507">
    <property type="entry name" value="PAPS_reduct"/>
    <property type="match status" value="1"/>
</dbReference>
<comment type="subcellular location">
    <subcellularLocation>
        <location evidence="14">Cytoplasm</location>
    </subcellularLocation>
</comment>
<accession>A0A506U3G2</accession>
<dbReference type="AlphaFoldDB" id="A0A506U3G2"/>
<evidence type="ECO:0000256" key="6">
    <source>
        <dbReference type="ARBA" id="ARBA00023014"/>
    </source>
</evidence>
<dbReference type="GO" id="GO:0004604">
    <property type="term" value="F:phosphoadenylyl-sulfate reductase (thioredoxin) activity"/>
    <property type="evidence" value="ECO:0007669"/>
    <property type="project" value="UniProtKB-UniRule"/>
</dbReference>
<dbReference type="GO" id="GO:0019379">
    <property type="term" value="P:sulfate assimilation, phosphoadenylyl sulfate reduction by phosphoadenylyl-sulfate reductase (thioredoxin)"/>
    <property type="evidence" value="ECO:0007669"/>
    <property type="project" value="UniProtKB-UniRule"/>
</dbReference>
<keyword evidence="2 14" id="KW-0963">Cytoplasm</keyword>
<keyword evidence="4 14" id="KW-0560">Oxidoreductase</keyword>
<dbReference type="PANTHER" id="PTHR46482">
    <property type="entry name" value="5'-ADENYLYLSULFATE REDUCTASE 3, CHLOROPLASTIC"/>
    <property type="match status" value="1"/>
</dbReference>
<dbReference type="Gene3D" id="3.40.50.620">
    <property type="entry name" value="HUPs"/>
    <property type="match status" value="1"/>
</dbReference>
<evidence type="ECO:0000256" key="5">
    <source>
        <dbReference type="ARBA" id="ARBA00023004"/>
    </source>
</evidence>
<comment type="similarity">
    <text evidence="1 14">Belongs to the PAPS reductase family. CysH subfamily.</text>
</comment>
<dbReference type="RefSeq" id="WP_141167167.1">
    <property type="nucleotide sequence ID" value="NZ_VHLH01000020.1"/>
</dbReference>
<evidence type="ECO:0000256" key="10">
    <source>
        <dbReference type="ARBA" id="ARBA00029514"/>
    </source>
</evidence>
<dbReference type="InterPro" id="IPR011798">
    <property type="entry name" value="APS_reductase"/>
</dbReference>
<feature type="binding site" evidence="14">
    <location>
        <position position="120"/>
    </location>
    <ligand>
        <name>[4Fe-4S] cluster</name>
        <dbReference type="ChEBI" id="CHEBI:49883"/>
    </ligand>
</feature>
<dbReference type="InterPro" id="IPR004511">
    <property type="entry name" value="PAPS/APS_Rdtase"/>
</dbReference>
<evidence type="ECO:0000256" key="12">
    <source>
        <dbReference type="ARBA" id="ARBA00032041"/>
    </source>
</evidence>